<organism evidence="3 4">
    <name type="scientific">Blattamonas nauphoetae</name>
    <dbReference type="NCBI Taxonomy" id="2049346"/>
    <lineage>
        <taxon>Eukaryota</taxon>
        <taxon>Metamonada</taxon>
        <taxon>Preaxostyla</taxon>
        <taxon>Oxymonadida</taxon>
        <taxon>Blattamonas</taxon>
    </lineage>
</organism>
<dbReference type="Gene3D" id="3.10.20.90">
    <property type="entry name" value="Phosphatidylinositol 3-kinase Catalytic Subunit, Chain A, domain 1"/>
    <property type="match status" value="1"/>
</dbReference>
<dbReference type="EMBL" id="JARBJD010000371">
    <property type="protein sequence ID" value="KAK2942975.1"/>
    <property type="molecule type" value="Genomic_DNA"/>
</dbReference>
<evidence type="ECO:0000313" key="3">
    <source>
        <dbReference type="EMBL" id="KAK2942975.1"/>
    </source>
</evidence>
<feature type="region of interest" description="Disordered" evidence="1">
    <location>
        <begin position="58"/>
        <end position="82"/>
    </location>
</feature>
<feature type="domain" description="Ubiquitin-like" evidence="2">
    <location>
        <begin position="4"/>
        <end position="54"/>
    </location>
</feature>
<dbReference type="Pfam" id="PF00240">
    <property type="entry name" value="ubiquitin"/>
    <property type="match status" value="1"/>
</dbReference>
<dbReference type="PANTHER" id="PTHR10677:SF3">
    <property type="entry name" value="FI07626P-RELATED"/>
    <property type="match status" value="1"/>
</dbReference>
<sequence>MSEATIKIKSVRGDGTTVTITDGMTILQVKEKISEQLSIPVTEQKLIFNGRIAKMNKRCKNSPETSNHNNKRYTNRLPNTTNFNTSAVWRTTTIARIRQQPSPGFEGAWVECKIQSINATSYFGRFDMGNSVSQDLKQLLPNLVNRTKEPEVLEGWGKGEPGMGKWRASQLRLGKGGRPGMGWGMPDMQTMMQMMQNPFVQQQLQQFMQDPQAMQQVMNSRSVQQSGKQNQCLKLNAEVQQNHDCLPKC</sequence>
<keyword evidence="4" id="KW-1185">Reference proteome</keyword>
<dbReference type="CDD" id="cd17039">
    <property type="entry name" value="Ubl_ubiquitin_like"/>
    <property type="match status" value="1"/>
</dbReference>
<protein>
    <recommendedName>
        <fullName evidence="2">Ubiquitin-like domain-containing protein</fullName>
    </recommendedName>
</protein>
<dbReference type="SUPFAM" id="SSF54236">
    <property type="entry name" value="Ubiquitin-like"/>
    <property type="match status" value="1"/>
</dbReference>
<dbReference type="PANTHER" id="PTHR10677">
    <property type="entry name" value="UBIQUILIN"/>
    <property type="match status" value="1"/>
</dbReference>
<dbReference type="PROSITE" id="PS50053">
    <property type="entry name" value="UBIQUITIN_2"/>
    <property type="match status" value="1"/>
</dbReference>
<dbReference type="InterPro" id="IPR029071">
    <property type="entry name" value="Ubiquitin-like_domsf"/>
</dbReference>
<evidence type="ECO:0000259" key="2">
    <source>
        <dbReference type="PROSITE" id="PS50053"/>
    </source>
</evidence>
<dbReference type="Proteomes" id="UP001281761">
    <property type="component" value="Unassembled WGS sequence"/>
</dbReference>
<dbReference type="InterPro" id="IPR000626">
    <property type="entry name" value="Ubiquitin-like_dom"/>
</dbReference>
<evidence type="ECO:0000313" key="4">
    <source>
        <dbReference type="Proteomes" id="UP001281761"/>
    </source>
</evidence>
<reference evidence="3 4" key="1">
    <citation type="journal article" date="2022" name="bioRxiv">
        <title>Genomics of Preaxostyla Flagellates Illuminates Evolutionary Transitions and the Path Towards Mitochondrial Loss.</title>
        <authorList>
            <person name="Novak L.V.F."/>
            <person name="Treitli S.C."/>
            <person name="Pyrih J."/>
            <person name="Halakuc P."/>
            <person name="Pipaliya S.V."/>
            <person name="Vacek V."/>
            <person name="Brzon O."/>
            <person name="Soukal P."/>
            <person name="Eme L."/>
            <person name="Dacks J.B."/>
            <person name="Karnkowska A."/>
            <person name="Elias M."/>
            <person name="Hampl V."/>
        </authorList>
    </citation>
    <scope>NUCLEOTIDE SEQUENCE [LARGE SCALE GENOMIC DNA]</scope>
    <source>
        <strain evidence="3">NAU3</strain>
        <tissue evidence="3">Gut</tissue>
    </source>
</reference>
<comment type="caution">
    <text evidence="3">The sequence shown here is derived from an EMBL/GenBank/DDBJ whole genome shotgun (WGS) entry which is preliminary data.</text>
</comment>
<proteinExistence type="predicted"/>
<dbReference type="InterPro" id="IPR015496">
    <property type="entry name" value="Ubiquilin"/>
</dbReference>
<evidence type="ECO:0000256" key="1">
    <source>
        <dbReference type="SAM" id="MobiDB-lite"/>
    </source>
</evidence>
<name>A0ABQ9WTZ4_9EUKA</name>
<accession>A0ABQ9WTZ4</accession>
<gene>
    <name evidence="3" type="ORF">BLNAU_22090</name>
</gene>